<evidence type="ECO:0000256" key="5">
    <source>
        <dbReference type="ARBA" id="ARBA00022776"/>
    </source>
</evidence>
<dbReference type="Gene3D" id="1.25.40.10">
    <property type="entry name" value="Tetratricopeptide repeat domain"/>
    <property type="match status" value="1"/>
</dbReference>
<comment type="caution">
    <text evidence="11">The sequence shown here is derived from an EMBL/GenBank/DDBJ whole genome shotgun (WGS) entry which is preliminary data.</text>
</comment>
<dbReference type="AlphaFoldDB" id="A0A1W0WZF3"/>
<keyword evidence="6" id="KW-0159">Chromosome partition</keyword>
<evidence type="ECO:0000256" key="1">
    <source>
        <dbReference type="ARBA" id="ARBA00004642"/>
    </source>
</evidence>
<dbReference type="EMBL" id="MTYJ01000029">
    <property type="protein sequence ID" value="OQV20591.1"/>
    <property type="molecule type" value="Genomic_DNA"/>
</dbReference>
<gene>
    <name evidence="11" type="ORF">BV898_05411</name>
</gene>
<evidence type="ECO:0000256" key="2">
    <source>
        <dbReference type="ARBA" id="ARBA00008585"/>
    </source>
</evidence>
<evidence type="ECO:0000256" key="3">
    <source>
        <dbReference type="ARBA" id="ARBA00017198"/>
    </source>
</evidence>
<protein>
    <recommendedName>
        <fullName evidence="3">MAU2 chromatid cohesion factor homolog</fullName>
    </recommendedName>
    <alternativeName>
        <fullName evidence="10">Cohesin loading complex subunit SCC4 homolog</fullName>
    </alternativeName>
</protein>
<evidence type="ECO:0000313" key="12">
    <source>
        <dbReference type="Proteomes" id="UP000192578"/>
    </source>
</evidence>
<keyword evidence="7" id="KW-0539">Nucleus</keyword>
<evidence type="ECO:0000256" key="8">
    <source>
        <dbReference type="ARBA" id="ARBA00023306"/>
    </source>
</evidence>
<dbReference type="Pfam" id="PF10345">
    <property type="entry name" value="Cohesin_load"/>
    <property type="match status" value="1"/>
</dbReference>
<keyword evidence="5" id="KW-0498">Mitosis</keyword>
<dbReference type="GO" id="GO:0051301">
    <property type="term" value="P:cell division"/>
    <property type="evidence" value="ECO:0007669"/>
    <property type="project" value="UniProtKB-KW"/>
</dbReference>
<evidence type="ECO:0000256" key="6">
    <source>
        <dbReference type="ARBA" id="ARBA00022829"/>
    </source>
</evidence>
<dbReference type="SUPFAM" id="SSF48452">
    <property type="entry name" value="TPR-like"/>
    <property type="match status" value="1"/>
</dbReference>
<dbReference type="InterPro" id="IPR019440">
    <property type="entry name" value="MAU2"/>
</dbReference>
<accession>A0A1W0WZF3</accession>
<comment type="function">
    <text evidence="9">Required for association of the cohesin complex with chromatin during interphase. Plays a role in sister chromatid cohesion and normal progression through prometaphase.</text>
</comment>
<keyword evidence="8" id="KW-0131">Cell cycle</keyword>
<sequence>MNSNPSTSQFPPVQPSWQQDPGALWTDAGQYEMYLALLGLAESLKNQGNGEGCYKCLMGILNLTIPYNVTARIHCEVGKLLLRQTTNQDLAKQYLDSAFQLCQNAAAGSALEDTKLDAASCLAELCEIQGNISQARDILHGAIEQSQHSPYWQCNFIFQLAKVFLQGQDFSVATQILTLGESFSARHQAQYLNLLFQLTRAHVQLRARQYQAAALVLSNIQTQLDSVSQTGIIAPLLREELRFYLLSLEVLCQLGLGRAKSSRQYVLGLQTCSDTVTQLKATSSPLSPQGLSPDSTCHPLEAFTLAPTNLLPALTFALSAQFFGIIGYHDKLDRLGGRTIAYLNGLESIEPSPVQDALRLAMYQNLIPASLTSGRLNQALEEVSQYVALCAKDPKALQTHKNQLHTMLGMCALQFGYYDVAESQLNLAYRLSLTNESTIFVSLNMALLYFRRQRFQEMAAIVQRIRPDITHTDHVGLRCAVVVVQGLLAFVERRGADAKMLLRNGLQLSNEEDLNQLMAVALMLMAKNCAGLNEFHDVVKVAKTAYDLAEKIPDQTLQAAAVTSLSEVYALLGDFPNQSNAVACLQRFSQREHQETTLVRQNPKLNVIQWTEAVAQ</sequence>
<dbReference type="PANTHER" id="PTHR21394">
    <property type="entry name" value="MAU2 CHROMATID COHESION FACTOR HOMOLOG"/>
    <property type="match status" value="1"/>
</dbReference>
<evidence type="ECO:0000256" key="9">
    <source>
        <dbReference type="ARBA" id="ARBA00025632"/>
    </source>
</evidence>
<dbReference type="GO" id="GO:0007064">
    <property type="term" value="P:mitotic sister chromatid cohesion"/>
    <property type="evidence" value="ECO:0007669"/>
    <property type="project" value="InterPro"/>
</dbReference>
<name>A0A1W0WZF3_HYPEX</name>
<keyword evidence="12" id="KW-1185">Reference proteome</keyword>
<dbReference type="Proteomes" id="UP000192578">
    <property type="component" value="Unassembled WGS sequence"/>
</dbReference>
<dbReference type="GO" id="GO:0007059">
    <property type="term" value="P:chromosome segregation"/>
    <property type="evidence" value="ECO:0007669"/>
    <property type="project" value="UniProtKB-KW"/>
</dbReference>
<reference evidence="12" key="1">
    <citation type="submission" date="2017-01" db="EMBL/GenBank/DDBJ databases">
        <title>Comparative genomics of anhydrobiosis in the tardigrade Hypsibius dujardini.</title>
        <authorList>
            <person name="Yoshida Y."/>
            <person name="Koutsovoulos G."/>
            <person name="Laetsch D."/>
            <person name="Stevens L."/>
            <person name="Kumar S."/>
            <person name="Horikawa D."/>
            <person name="Ishino K."/>
            <person name="Komine S."/>
            <person name="Tomita M."/>
            <person name="Blaxter M."/>
            <person name="Arakawa K."/>
        </authorList>
    </citation>
    <scope>NUCLEOTIDE SEQUENCE [LARGE SCALE GENOMIC DNA]</scope>
    <source>
        <strain evidence="12">Z151</strain>
    </source>
</reference>
<keyword evidence="4" id="KW-0132">Cell division</keyword>
<comment type="subcellular location">
    <subcellularLocation>
        <location evidence="1">Nucleus</location>
        <location evidence="1">Nucleoplasm</location>
    </subcellularLocation>
</comment>
<evidence type="ECO:0000256" key="7">
    <source>
        <dbReference type="ARBA" id="ARBA00023242"/>
    </source>
</evidence>
<dbReference type="OrthoDB" id="5565328at2759"/>
<proteinExistence type="inferred from homology"/>
<evidence type="ECO:0000313" key="11">
    <source>
        <dbReference type="EMBL" id="OQV20591.1"/>
    </source>
</evidence>
<dbReference type="GO" id="GO:0005654">
    <property type="term" value="C:nucleoplasm"/>
    <property type="evidence" value="ECO:0007669"/>
    <property type="project" value="UniProtKB-SubCell"/>
</dbReference>
<evidence type="ECO:0000256" key="4">
    <source>
        <dbReference type="ARBA" id="ARBA00022618"/>
    </source>
</evidence>
<organism evidence="11 12">
    <name type="scientific">Hypsibius exemplaris</name>
    <name type="common">Freshwater tardigrade</name>
    <dbReference type="NCBI Taxonomy" id="2072580"/>
    <lineage>
        <taxon>Eukaryota</taxon>
        <taxon>Metazoa</taxon>
        <taxon>Ecdysozoa</taxon>
        <taxon>Tardigrada</taxon>
        <taxon>Eutardigrada</taxon>
        <taxon>Parachela</taxon>
        <taxon>Hypsibioidea</taxon>
        <taxon>Hypsibiidae</taxon>
        <taxon>Hypsibius</taxon>
    </lineage>
</organism>
<dbReference type="InterPro" id="IPR011990">
    <property type="entry name" value="TPR-like_helical_dom_sf"/>
</dbReference>
<comment type="similarity">
    <text evidence="2">Belongs to the SCC4/mau-2 family.</text>
</comment>
<evidence type="ECO:0000256" key="10">
    <source>
        <dbReference type="ARBA" id="ARBA00030523"/>
    </source>
</evidence>